<dbReference type="PANTHER" id="PTHR37461">
    <property type="entry name" value="ANTI-SIGMA-K FACTOR RSKA"/>
    <property type="match status" value="1"/>
</dbReference>
<dbReference type="GO" id="GO:0005886">
    <property type="term" value="C:plasma membrane"/>
    <property type="evidence" value="ECO:0007669"/>
    <property type="project" value="InterPro"/>
</dbReference>
<reference evidence="10 11" key="4">
    <citation type="submission" date="2017-12" db="EMBL/GenBank/DDBJ databases">
        <authorList>
            <person name="Levesque S."/>
        </authorList>
    </citation>
    <scope>NUCLEOTIDE SEQUENCE [LARGE SCALE GENOMIC DNA]</scope>
    <source>
        <strain evidence="4 11">SMQ-1417</strain>
        <strain evidence="5 10">SMQ-1420</strain>
    </source>
</reference>
<dbReference type="Proteomes" id="UP000217881">
    <property type="component" value="Unassembled WGS sequence"/>
</dbReference>
<sequence length="294" mass="30492">MSADRDYLAAGLALGGLSEAELAEAQALAESDADFRSEVAEYEDTMALMAESDAEASESSGTDVSEPISAVTRNAILAIPSTHAQEDAAAQPQSQEQAGSEQQQTQPSAPTQLNAPAQPASQADNQSSSDVPPPADLAEHRRKRSAWVPMAAAAAAVIVAAGVGVNSWQKQNELEDDLAAAQQQLDDSARLMEAGDLKTSTAELPEGGSVTVVSSEKEQLIRLSPRDVEVSPSGKSLQMWVIGNEGPESVGLMTKAPVTIADEPFAKGSLFGVTVEPEGGSDQPTTDPIVAISL</sequence>
<feature type="domain" description="Anti-sigma K factor RskA C-terminal" evidence="2">
    <location>
        <begin position="151"/>
        <end position="289"/>
    </location>
</feature>
<reference evidence="3" key="1">
    <citation type="submission" date="2016-09" db="EMBL/GenBank/DDBJ databases">
        <title>Complete Genome Sequence of Brevibacterium aurantiacum SMQ-1335.</title>
        <authorList>
            <person name="de Melo A.G."/>
            <person name="Labrie S.J."/>
            <person name="Dumaresq J."/>
            <person name="Roberts R.J."/>
            <person name="Tremblay D.M."/>
            <person name="Moineau S."/>
        </authorList>
    </citation>
    <scope>NUCLEOTIDE SEQUENCE</scope>
    <source>
        <strain evidence="3">SMQ-1335</strain>
    </source>
</reference>
<name>A0A1D7W8X8_BREAU</name>
<proteinExistence type="predicted"/>
<feature type="compositionally biased region" description="Low complexity" evidence="1">
    <location>
        <begin position="87"/>
        <end position="108"/>
    </location>
</feature>
<reference evidence="6 9" key="3">
    <citation type="journal article" date="2017" name="Elife">
        <title>Extensive horizontal gene transfer in cheese-associated bacteria.</title>
        <authorList>
            <person name="Bonham K.S."/>
            <person name="Wolfe B.E."/>
            <person name="Dutton R.J."/>
        </authorList>
    </citation>
    <scope>NUCLEOTIDE SEQUENCE [LARGE SCALE GENOMIC DNA]</scope>
    <source>
        <strain evidence="6 9">738_8</strain>
    </source>
</reference>
<dbReference type="GO" id="GO:0006417">
    <property type="term" value="P:regulation of translation"/>
    <property type="evidence" value="ECO:0007669"/>
    <property type="project" value="TreeGrafter"/>
</dbReference>
<dbReference type="Proteomes" id="UP000283000">
    <property type="component" value="Chromosome"/>
</dbReference>
<evidence type="ECO:0000313" key="4">
    <source>
        <dbReference type="EMBL" id="AZT95102.1"/>
    </source>
</evidence>
<feature type="region of interest" description="Disordered" evidence="1">
    <location>
        <begin position="83"/>
        <end position="143"/>
    </location>
</feature>
<dbReference type="Proteomes" id="UP000094793">
    <property type="component" value="Chromosome"/>
</dbReference>
<evidence type="ECO:0000313" key="10">
    <source>
        <dbReference type="Proteomes" id="UP000282731"/>
    </source>
</evidence>
<dbReference type="RefSeq" id="WP_069601117.1">
    <property type="nucleotide sequence ID" value="NZ_CP017150.1"/>
</dbReference>
<dbReference type="OrthoDB" id="153510at2"/>
<evidence type="ECO:0000313" key="3">
    <source>
        <dbReference type="EMBL" id="AOP55432.1"/>
    </source>
</evidence>
<dbReference type="KEGG" id="blin:BLSMQ_3734"/>
<accession>A0A1D7W8X8</accession>
<evidence type="ECO:0000256" key="1">
    <source>
        <dbReference type="SAM" id="MobiDB-lite"/>
    </source>
</evidence>
<evidence type="ECO:0000313" key="6">
    <source>
        <dbReference type="EMBL" id="PCC54112.1"/>
    </source>
</evidence>
<evidence type="ECO:0000313" key="11">
    <source>
        <dbReference type="Proteomes" id="UP000283000"/>
    </source>
</evidence>
<dbReference type="EMBL" id="CP025330">
    <property type="protein sequence ID" value="AZT95102.1"/>
    <property type="molecule type" value="Genomic_DNA"/>
</dbReference>
<dbReference type="EMBL" id="CP017150">
    <property type="protein sequence ID" value="AOP55432.1"/>
    <property type="molecule type" value="Genomic_DNA"/>
</dbReference>
<protein>
    <recommendedName>
        <fullName evidence="2">Anti-sigma K factor RskA C-terminal domain-containing protein</fullName>
    </recommendedName>
</protein>
<dbReference type="Proteomes" id="UP000297736">
    <property type="component" value="Unassembled WGS sequence"/>
</dbReference>
<feature type="compositionally biased region" description="Polar residues" evidence="1">
    <location>
        <begin position="109"/>
        <end position="130"/>
    </location>
</feature>
<accession>A0A2A3ZQ43</accession>
<dbReference type="Pfam" id="PF10099">
    <property type="entry name" value="RskA_C"/>
    <property type="match status" value="1"/>
</dbReference>
<evidence type="ECO:0000313" key="12">
    <source>
        <dbReference type="Proteomes" id="UP000297736"/>
    </source>
</evidence>
<gene>
    <name evidence="3" type="ORF">BLSMQ_3734</name>
    <name evidence="6" type="ORF">CIK59_06935</name>
    <name evidence="4" type="ORF">CXR23_19725</name>
    <name evidence="5" type="ORF">CXR27_18975</name>
    <name evidence="7" type="ORF">EB834_09255</name>
</gene>
<feature type="region of interest" description="Disordered" evidence="1">
    <location>
        <begin position="47"/>
        <end position="68"/>
    </location>
</feature>
<evidence type="ECO:0000259" key="2">
    <source>
        <dbReference type="Pfam" id="PF10099"/>
    </source>
</evidence>
<evidence type="ECO:0000313" key="7">
    <source>
        <dbReference type="EMBL" id="TGD38743.1"/>
    </source>
</evidence>
<dbReference type="InterPro" id="IPR018764">
    <property type="entry name" value="RskA_C"/>
</dbReference>
<dbReference type="EMBL" id="NRHA01000010">
    <property type="protein sequence ID" value="PCC54112.1"/>
    <property type="molecule type" value="Genomic_DNA"/>
</dbReference>
<dbReference type="PATRIC" id="fig|1703.10.peg.3851"/>
<dbReference type="PANTHER" id="PTHR37461:SF1">
    <property type="entry name" value="ANTI-SIGMA-K FACTOR RSKA"/>
    <property type="match status" value="1"/>
</dbReference>
<organism evidence="3 8">
    <name type="scientific">Brevibacterium aurantiacum</name>
    <dbReference type="NCBI Taxonomy" id="273384"/>
    <lineage>
        <taxon>Bacteria</taxon>
        <taxon>Bacillati</taxon>
        <taxon>Actinomycetota</taxon>
        <taxon>Actinomycetes</taxon>
        <taxon>Micrococcales</taxon>
        <taxon>Brevibacteriaceae</taxon>
        <taxon>Brevibacterium</taxon>
    </lineage>
</organism>
<dbReference type="EMBL" id="CP025334">
    <property type="protein sequence ID" value="AZT98838.1"/>
    <property type="molecule type" value="Genomic_DNA"/>
</dbReference>
<reference evidence="8" key="2">
    <citation type="submission" date="2016-09" db="EMBL/GenBank/DDBJ databases">
        <title>Complete Genome Sequence of Brevibacterium linens SMQ-1335.</title>
        <authorList>
            <person name="de Melo A.G."/>
            <person name="Labrie S.J."/>
            <person name="Dumaresq J."/>
            <person name="Roberts R.J."/>
            <person name="Tremblay D.M."/>
            <person name="Moineau S."/>
        </authorList>
    </citation>
    <scope>NUCLEOTIDE SEQUENCE [LARGE SCALE GENOMIC DNA]</scope>
    <source>
        <strain evidence="8">SMQ-1335</strain>
    </source>
</reference>
<feature type="region of interest" description="Disordered" evidence="1">
    <location>
        <begin position="275"/>
        <end position="294"/>
    </location>
</feature>
<dbReference type="InterPro" id="IPR051474">
    <property type="entry name" value="Anti-sigma-K/W_factor"/>
</dbReference>
<reference evidence="10 11" key="6">
    <citation type="submission" date="2019-01" db="EMBL/GenBank/DDBJ databases">
        <title>Comparative genomic analysis of Brevibacterium aurantiacum sheds light on its evolution and its adaptation to smear-ripened cheeses.</title>
        <authorList>
            <person name="Moineau S."/>
        </authorList>
    </citation>
    <scope>NUCLEOTIDE SEQUENCE [LARGE SCALE GENOMIC DNA]</scope>
    <source>
        <strain evidence="4 11">SMQ-1417</strain>
        <strain evidence="5 10">SMQ-1420</strain>
    </source>
</reference>
<evidence type="ECO:0000313" key="8">
    <source>
        <dbReference type="Proteomes" id="UP000094793"/>
    </source>
</evidence>
<evidence type="ECO:0000313" key="9">
    <source>
        <dbReference type="Proteomes" id="UP000217881"/>
    </source>
</evidence>
<evidence type="ECO:0000313" key="5">
    <source>
        <dbReference type="EMBL" id="AZT98838.1"/>
    </source>
</evidence>
<reference evidence="7 12" key="5">
    <citation type="submission" date="2018-10" db="EMBL/GenBank/DDBJ databases">
        <title>Brevibacterium genomes from Austrain hard cheese rinds.</title>
        <authorList>
            <person name="Anast J.M."/>
            <person name="Dzieciol M."/>
            <person name="Schultz D.L."/>
            <person name="Mann E."/>
            <person name="Wagner M."/>
            <person name="Schmitz-Esser S."/>
        </authorList>
    </citation>
    <scope>NUCLEOTIDE SEQUENCE [LARGE SCALE GENOMIC DNA]</scope>
    <source>
        <strain evidence="7 12">L261</strain>
    </source>
</reference>
<dbReference type="AlphaFoldDB" id="A0A1D7W8X8"/>
<dbReference type="EMBL" id="RHFF01000008">
    <property type="protein sequence ID" value="TGD38743.1"/>
    <property type="molecule type" value="Genomic_DNA"/>
</dbReference>
<dbReference type="Proteomes" id="UP000282731">
    <property type="component" value="Chromosome"/>
</dbReference>
<dbReference type="GO" id="GO:0016989">
    <property type="term" value="F:sigma factor antagonist activity"/>
    <property type="evidence" value="ECO:0007669"/>
    <property type="project" value="TreeGrafter"/>
</dbReference>